<dbReference type="EMBL" id="WWVT01000004">
    <property type="protein sequence ID" value="MZL61370.1"/>
    <property type="molecule type" value="Genomic_DNA"/>
</dbReference>
<comment type="caution">
    <text evidence="1">The sequence shown here is derived from an EMBL/GenBank/DDBJ whole genome shotgun (WGS) entry which is preliminary data.</text>
</comment>
<dbReference type="RefSeq" id="WP_161208832.1">
    <property type="nucleotide sequence ID" value="NZ_JAAIUL010000001.1"/>
</dbReference>
<reference evidence="1 2" key="1">
    <citation type="journal article" date="2019" name="Nat. Med.">
        <title>A library of human gut bacterial isolates paired with longitudinal multiomics data enables mechanistic microbiome research.</title>
        <authorList>
            <person name="Poyet M."/>
            <person name="Groussin M."/>
            <person name="Gibbons S.M."/>
            <person name="Avila-Pacheco J."/>
            <person name="Jiang X."/>
            <person name="Kearney S.M."/>
            <person name="Perrotta A.R."/>
            <person name="Berdy B."/>
            <person name="Zhao S."/>
            <person name="Lieberman T.D."/>
            <person name="Swanson P.K."/>
            <person name="Smith M."/>
            <person name="Roesemann S."/>
            <person name="Alexander J.E."/>
            <person name="Rich S.A."/>
            <person name="Livny J."/>
            <person name="Vlamakis H."/>
            <person name="Clish C."/>
            <person name="Bullock K."/>
            <person name="Deik A."/>
            <person name="Scott J."/>
            <person name="Pierce K.A."/>
            <person name="Xavier R.J."/>
            <person name="Alm E.J."/>
        </authorList>
    </citation>
    <scope>NUCLEOTIDE SEQUENCE [LARGE SCALE GENOMIC DNA]</scope>
    <source>
        <strain evidence="1 2">BIOML-A4</strain>
    </source>
</reference>
<sequence>MLHDLCFTEEQLQRMLRMKNANPSDVWKFRDY</sequence>
<gene>
    <name evidence="1" type="ORF">GT694_04745</name>
</gene>
<dbReference type="Proteomes" id="UP000473323">
    <property type="component" value="Unassembled WGS sequence"/>
</dbReference>
<organism evidence="1 2">
    <name type="scientific">Blautia massiliensis</name>
    <name type="common">ex Durand et al. 2017</name>
    <dbReference type="NCBI Taxonomy" id="1737424"/>
    <lineage>
        <taxon>Bacteria</taxon>
        <taxon>Bacillati</taxon>
        <taxon>Bacillota</taxon>
        <taxon>Clostridia</taxon>
        <taxon>Lachnospirales</taxon>
        <taxon>Lachnospiraceae</taxon>
        <taxon>Blautia</taxon>
    </lineage>
</organism>
<proteinExistence type="predicted"/>
<dbReference type="AlphaFoldDB" id="A0A6L8TDX3"/>
<evidence type="ECO:0000313" key="2">
    <source>
        <dbReference type="Proteomes" id="UP000473323"/>
    </source>
</evidence>
<accession>A0A6L8TDX3</accession>
<name>A0A6L8TDX3_9FIRM</name>
<protein>
    <submittedName>
        <fullName evidence="1">Uncharacterized protein</fullName>
    </submittedName>
</protein>
<evidence type="ECO:0000313" key="1">
    <source>
        <dbReference type="EMBL" id="MZL61370.1"/>
    </source>
</evidence>